<evidence type="ECO:0000313" key="2">
    <source>
        <dbReference type="EMBL" id="CAI2383504.1"/>
    </source>
</evidence>
<evidence type="ECO:0008006" key="4">
    <source>
        <dbReference type="Google" id="ProtNLM"/>
    </source>
</evidence>
<gene>
    <name evidence="2" type="ORF">ECRASSUSDP1_LOCUS25006</name>
</gene>
<feature type="transmembrane region" description="Helical" evidence="1">
    <location>
        <begin position="60"/>
        <end position="83"/>
    </location>
</feature>
<dbReference type="AlphaFoldDB" id="A0AAD1Y2R6"/>
<accession>A0AAD1Y2R6</accession>
<dbReference type="Proteomes" id="UP001295684">
    <property type="component" value="Unassembled WGS sequence"/>
</dbReference>
<proteinExistence type="predicted"/>
<evidence type="ECO:0000256" key="1">
    <source>
        <dbReference type="SAM" id="Phobius"/>
    </source>
</evidence>
<keyword evidence="1" id="KW-1133">Transmembrane helix</keyword>
<organism evidence="2 3">
    <name type="scientific">Euplotes crassus</name>
    <dbReference type="NCBI Taxonomy" id="5936"/>
    <lineage>
        <taxon>Eukaryota</taxon>
        <taxon>Sar</taxon>
        <taxon>Alveolata</taxon>
        <taxon>Ciliophora</taxon>
        <taxon>Intramacronucleata</taxon>
        <taxon>Spirotrichea</taxon>
        <taxon>Hypotrichia</taxon>
        <taxon>Euplotida</taxon>
        <taxon>Euplotidae</taxon>
        <taxon>Moneuplotes</taxon>
    </lineage>
</organism>
<name>A0AAD1Y2R6_EUPCR</name>
<keyword evidence="1" id="KW-0812">Transmembrane</keyword>
<feature type="transmembrane region" description="Helical" evidence="1">
    <location>
        <begin position="89"/>
        <end position="109"/>
    </location>
</feature>
<reference evidence="2" key="1">
    <citation type="submission" date="2023-07" db="EMBL/GenBank/DDBJ databases">
        <authorList>
            <consortium name="AG Swart"/>
            <person name="Singh M."/>
            <person name="Singh A."/>
            <person name="Seah K."/>
            <person name="Emmerich C."/>
        </authorList>
    </citation>
    <scope>NUCLEOTIDE SEQUENCE</scope>
    <source>
        <strain evidence="2">DP1</strain>
    </source>
</reference>
<dbReference type="EMBL" id="CAMPGE010025779">
    <property type="protein sequence ID" value="CAI2383504.1"/>
    <property type="molecule type" value="Genomic_DNA"/>
</dbReference>
<keyword evidence="1" id="KW-0472">Membrane</keyword>
<evidence type="ECO:0000313" key="3">
    <source>
        <dbReference type="Proteomes" id="UP001295684"/>
    </source>
</evidence>
<comment type="caution">
    <text evidence="2">The sequence shown here is derived from an EMBL/GenBank/DDBJ whole genome shotgun (WGS) entry which is preliminary data.</text>
</comment>
<keyword evidence="3" id="KW-1185">Reference proteome</keyword>
<sequence length="117" mass="14434">MSNVCGKVRNSLETRHCLKRVIQTSFRFFFGVNTLRNISLSGIHYRRLSWFRRVLLRNPLFRSFLCWSRLLFSLLFVSWNWFLGLGMRLLLFLWLSLFLFLWLLWFIYFRSNIHDNF</sequence>
<protein>
    <recommendedName>
        <fullName evidence="4">Transmembrane protein</fullName>
    </recommendedName>
</protein>